<dbReference type="GO" id="GO:0008270">
    <property type="term" value="F:zinc ion binding"/>
    <property type="evidence" value="ECO:0007669"/>
    <property type="project" value="UniProtKB-KW"/>
</dbReference>
<evidence type="ECO:0000256" key="3">
    <source>
        <dbReference type="SAM" id="MobiDB-lite"/>
    </source>
</evidence>
<dbReference type="InterPro" id="IPR011042">
    <property type="entry name" value="6-blade_b-propeller_TolB-like"/>
</dbReference>
<feature type="region of interest" description="Disordered" evidence="3">
    <location>
        <begin position="345"/>
        <end position="386"/>
    </location>
</feature>
<feature type="repeat" description="NHL" evidence="2">
    <location>
        <begin position="686"/>
        <end position="726"/>
    </location>
</feature>
<dbReference type="InterPro" id="IPR001258">
    <property type="entry name" value="NHL_repeat"/>
</dbReference>
<comment type="caution">
    <text evidence="4">The sequence shown here is derived from an EMBL/GenBank/DDBJ whole genome shotgun (WGS) entry which is preliminary data.</text>
</comment>
<dbReference type="Gene3D" id="2.120.10.30">
    <property type="entry name" value="TolB, C-terminal domain"/>
    <property type="match status" value="2"/>
</dbReference>
<feature type="repeat" description="NHL" evidence="2">
    <location>
        <begin position="512"/>
        <end position="542"/>
    </location>
</feature>
<dbReference type="GO" id="GO:0061630">
    <property type="term" value="F:ubiquitin protein ligase activity"/>
    <property type="evidence" value="ECO:0007669"/>
    <property type="project" value="TreeGrafter"/>
</dbReference>
<evidence type="ECO:0000256" key="2">
    <source>
        <dbReference type="PROSITE-ProRule" id="PRU00504"/>
    </source>
</evidence>
<sequence>MDQQIYELWQKVSSLTTEVSKYADMTDNINTLNENGDKVKEKAKSIIKYMHNHLDAFYMQLERAVKNIVGQKKDLLEYHAFEIEQYETQVKSLSKTAECYLKGTNVYISQYGPKLKAELECCIEQAKEFNAIDYDTFISLELEDNLKEMFKVLFCNIVSINKYNKDEKQVLESFYLDSSIHLKDVAPVKVEVPSPDRSSNISASDLTSNVIAKPLNRNYNYSSIKTETMPMKENNNLLVDTASLLPVSTPAAVPSEGKKNLNKTSPSSTHSNIQYCKDLEVEDPPKLVVFTPSHFFSKETLSNFSTSKPSQTGASAKSCPVNDITQSISACKISANSFVNQSSAAPQALPSESHQIKPSIGQSNSKLQVLPSDSHQIKSSIGQSNSKLQVLPSESHQIKPSIGQNNSKLQVLPSESHQIKPSIGQNNSKLQVLPSESHQIKPSIGQSNSKFVRKIVGQVKEETKLLDSYCCNGEPIFMDFDITSCMNTSVSSASEIKAQLIDIIQDDSNKLFNHPTGLTVTIDGKLIVTDTGNNLVKVLDDRKLVLSLGENDGIDFHRPSAVVSDTLGNIYVKDDRCIRMFNCRGTHLRTAGKGDLYFPYGLSLTKNEEDNVLVLVDVSKRTPSVYHYSINKDRLMSYRYMPLVQFALPTSKVRFLATYKNLLLASDLGSSCMFLSSITGESIRNFGSFGSHAGNFKEPSGVTVDCAGHWIVGDSKNNRLQVFNKDGDFLGHIKLSYSIRRPSGIHLTNDGHLYIINYLDSEILKFKLYK</sequence>
<proteinExistence type="predicted"/>
<dbReference type="PROSITE" id="PS51125">
    <property type="entry name" value="NHL"/>
    <property type="match status" value="2"/>
</dbReference>
<dbReference type="EMBL" id="JASAOG010000278">
    <property type="protein sequence ID" value="KAK0041348.1"/>
    <property type="molecule type" value="Genomic_DNA"/>
</dbReference>
<dbReference type="GO" id="GO:0043161">
    <property type="term" value="P:proteasome-mediated ubiquitin-dependent protein catabolic process"/>
    <property type="evidence" value="ECO:0007669"/>
    <property type="project" value="TreeGrafter"/>
</dbReference>
<dbReference type="PANTHER" id="PTHR24104:SF25">
    <property type="entry name" value="PROTEIN LIN-41"/>
    <property type="match status" value="1"/>
</dbReference>
<dbReference type="AlphaFoldDB" id="A0AAD8ATJ7"/>
<reference evidence="4" key="2">
    <citation type="submission" date="2023-04" db="EMBL/GenBank/DDBJ databases">
        <authorList>
            <person name="Bu L."/>
            <person name="Lu L."/>
            <person name="Laidemitt M.R."/>
            <person name="Zhang S.M."/>
            <person name="Mutuku M."/>
            <person name="Mkoji G."/>
            <person name="Steinauer M."/>
            <person name="Loker E.S."/>
        </authorList>
    </citation>
    <scope>NUCLEOTIDE SEQUENCE</scope>
    <source>
        <strain evidence="4">KasaAsao</strain>
        <tissue evidence="4">Whole Snail</tissue>
    </source>
</reference>
<organism evidence="4 5">
    <name type="scientific">Biomphalaria pfeifferi</name>
    <name type="common">Bloodfluke planorb</name>
    <name type="synonym">Freshwater snail</name>
    <dbReference type="NCBI Taxonomy" id="112525"/>
    <lineage>
        <taxon>Eukaryota</taxon>
        <taxon>Metazoa</taxon>
        <taxon>Spiralia</taxon>
        <taxon>Lophotrochozoa</taxon>
        <taxon>Mollusca</taxon>
        <taxon>Gastropoda</taxon>
        <taxon>Heterobranchia</taxon>
        <taxon>Euthyneura</taxon>
        <taxon>Panpulmonata</taxon>
        <taxon>Hygrophila</taxon>
        <taxon>Lymnaeoidea</taxon>
        <taxon>Planorbidae</taxon>
        <taxon>Biomphalaria</taxon>
    </lineage>
</organism>
<dbReference type="PANTHER" id="PTHR24104">
    <property type="entry name" value="E3 UBIQUITIN-PROTEIN LIGASE NHLRC1-RELATED"/>
    <property type="match status" value="1"/>
</dbReference>
<evidence type="ECO:0000313" key="4">
    <source>
        <dbReference type="EMBL" id="KAK0041348.1"/>
    </source>
</evidence>
<dbReference type="Pfam" id="PF01436">
    <property type="entry name" value="NHL"/>
    <property type="match status" value="2"/>
</dbReference>
<keyword evidence="1" id="KW-0677">Repeat</keyword>
<dbReference type="CDD" id="cd05819">
    <property type="entry name" value="NHL"/>
    <property type="match status" value="1"/>
</dbReference>
<feature type="compositionally biased region" description="Polar residues" evidence="3">
    <location>
        <begin position="360"/>
        <end position="386"/>
    </location>
</feature>
<feature type="region of interest" description="Disordered" evidence="3">
    <location>
        <begin position="250"/>
        <end position="270"/>
    </location>
</feature>
<name>A0AAD8ATJ7_BIOPF</name>
<dbReference type="SUPFAM" id="SSF101898">
    <property type="entry name" value="NHL repeat"/>
    <property type="match status" value="1"/>
</dbReference>
<evidence type="ECO:0000313" key="5">
    <source>
        <dbReference type="Proteomes" id="UP001233172"/>
    </source>
</evidence>
<keyword evidence="5" id="KW-1185">Reference proteome</keyword>
<dbReference type="Proteomes" id="UP001233172">
    <property type="component" value="Unassembled WGS sequence"/>
</dbReference>
<evidence type="ECO:0000256" key="1">
    <source>
        <dbReference type="ARBA" id="ARBA00022737"/>
    </source>
</evidence>
<reference evidence="4" key="1">
    <citation type="journal article" date="2023" name="PLoS Negl. Trop. Dis.">
        <title>A genome sequence for Biomphalaria pfeifferi, the major vector snail for the human-infecting parasite Schistosoma mansoni.</title>
        <authorList>
            <person name="Bu L."/>
            <person name="Lu L."/>
            <person name="Laidemitt M.R."/>
            <person name="Zhang S.M."/>
            <person name="Mutuku M."/>
            <person name="Mkoji G."/>
            <person name="Steinauer M."/>
            <person name="Loker E.S."/>
        </authorList>
    </citation>
    <scope>NUCLEOTIDE SEQUENCE</scope>
    <source>
        <strain evidence="4">KasaAsao</strain>
    </source>
</reference>
<accession>A0AAD8ATJ7</accession>
<gene>
    <name evidence="4" type="ORF">Bpfe_029235</name>
</gene>
<protein>
    <submittedName>
        <fullName evidence="4">Tripartite motif-containing protein 71</fullName>
    </submittedName>
</protein>
<dbReference type="InterPro" id="IPR050952">
    <property type="entry name" value="TRIM-NHL_E3_ligases"/>
</dbReference>
<dbReference type="GO" id="GO:0000209">
    <property type="term" value="P:protein polyubiquitination"/>
    <property type="evidence" value="ECO:0007669"/>
    <property type="project" value="TreeGrafter"/>
</dbReference>